<dbReference type="AlphaFoldDB" id="A0AAV9WVS0"/>
<dbReference type="Gene3D" id="3.40.390.10">
    <property type="entry name" value="Collagenase (Catalytic Domain)"/>
    <property type="match status" value="1"/>
</dbReference>
<dbReference type="Proteomes" id="UP001365542">
    <property type="component" value="Unassembled WGS sequence"/>
</dbReference>
<dbReference type="InterPro" id="IPR024079">
    <property type="entry name" value="MetalloPept_cat_dom_sf"/>
</dbReference>
<feature type="binding site" evidence="6">
    <location>
        <position position="135"/>
    </location>
    <ligand>
        <name>Zn(2+)</name>
        <dbReference type="ChEBI" id="CHEBI:29105"/>
        <label>2</label>
        <note>catalytic</note>
    </ligand>
</feature>
<keyword evidence="6" id="KW-0106">Calcium</keyword>
<comment type="cofactor">
    <cofactor evidence="6">
        <name>Ca(2+)</name>
        <dbReference type="ChEBI" id="CHEBI:29108"/>
    </cofactor>
    <text evidence="6">Can bind about 5 Ca(2+) ions per subunit.</text>
</comment>
<feature type="active site" evidence="5">
    <location>
        <position position="136"/>
    </location>
</feature>
<feature type="domain" description="Peptidase metallopeptidase" evidence="8">
    <location>
        <begin position="23"/>
        <end position="180"/>
    </location>
</feature>
<dbReference type="GO" id="GO:0004222">
    <property type="term" value="F:metalloendopeptidase activity"/>
    <property type="evidence" value="ECO:0007669"/>
    <property type="project" value="InterPro"/>
</dbReference>
<dbReference type="EMBL" id="JAVHJO010000015">
    <property type="protein sequence ID" value="KAK6527592.1"/>
    <property type="molecule type" value="Genomic_DNA"/>
</dbReference>
<dbReference type="InterPro" id="IPR006026">
    <property type="entry name" value="Peptidase_Metallo"/>
</dbReference>
<dbReference type="GO" id="GO:0031012">
    <property type="term" value="C:extracellular matrix"/>
    <property type="evidence" value="ECO:0007669"/>
    <property type="project" value="InterPro"/>
</dbReference>
<dbReference type="Pfam" id="PF00413">
    <property type="entry name" value="Peptidase_M10"/>
    <property type="match status" value="1"/>
</dbReference>
<dbReference type="SUPFAM" id="SSF55486">
    <property type="entry name" value="Metalloproteases ('zincins'), catalytic domain"/>
    <property type="match status" value="1"/>
</dbReference>
<evidence type="ECO:0000256" key="1">
    <source>
        <dbReference type="ARBA" id="ARBA00022670"/>
    </source>
</evidence>
<feature type="compositionally biased region" description="Basic and acidic residues" evidence="7">
    <location>
        <begin position="1"/>
        <end position="22"/>
    </location>
</feature>
<evidence type="ECO:0000256" key="5">
    <source>
        <dbReference type="PIRSR" id="PIRSR621190-1"/>
    </source>
</evidence>
<comment type="cofactor">
    <cofactor evidence="6">
        <name>Zn(2+)</name>
        <dbReference type="ChEBI" id="CHEBI:29105"/>
    </cofactor>
    <text evidence="6">Binds 2 Zn(2+) ions per subunit.</text>
</comment>
<evidence type="ECO:0000256" key="3">
    <source>
        <dbReference type="ARBA" id="ARBA00022801"/>
    </source>
</evidence>
<proteinExistence type="predicted"/>
<feature type="binding site" evidence="6">
    <location>
        <position position="88"/>
    </location>
    <ligand>
        <name>Zn(2+)</name>
        <dbReference type="ChEBI" id="CHEBI:29105"/>
        <label>1</label>
    </ligand>
</feature>
<protein>
    <recommendedName>
        <fullName evidence="8">Peptidase metallopeptidase domain-containing protein</fullName>
    </recommendedName>
</protein>
<keyword evidence="1" id="KW-0645">Protease</keyword>
<evidence type="ECO:0000256" key="4">
    <source>
        <dbReference type="ARBA" id="ARBA00022833"/>
    </source>
</evidence>
<dbReference type="PANTHER" id="PTHR10201">
    <property type="entry name" value="MATRIX METALLOPROTEINASE"/>
    <property type="match status" value="1"/>
</dbReference>
<evidence type="ECO:0000256" key="2">
    <source>
        <dbReference type="ARBA" id="ARBA00022723"/>
    </source>
</evidence>
<feature type="binding site" evidence="6">
    <location>
        <position position="153"/>
    </location>
    <ligand>
        <name>Zn(2+)</name>
        <dbReference type="ChEBI" id="CHEBI:29105"/>
        <label>2</label>
        <note>catalytic</note>
    </ligand>
</feature>
<evidence type="ECO:0000313" key="9">
    <source>
        <dbReference type="EMBL" id="KAK6527592.1"/>
    </source>
</evidence>
<dbReference type="GO" id="GO:0008270">
    <property type="term" value="F:zinc ion binding"/>
    <property type="evidence" value="ECO:0007669"/>
    <property type="project" value="InterPro"/>
</dbReference>
<dbReference type="SMART" id="SM00235">
    <property type="entry name" value="ZnMc"/>
    <property type="match status" value="1"/>
</dbReference>
<evidence type="ECO:0000256" key="7">
    <source>
        <dbReference type="SAM" id="MobiDB-lite"/>
    </source>
</evidence>
<keyword evidence="3" id="KW-0378">Hydrolase</keyword>
<feature type="binding site" evidence="6">
    <location>
        <position position="116"/>
    </location>
    <ligand>
        <name>Ca(2+)</name>
        <dbReference type="ChEBI" id="CHEBI:29108"/>
        <label>1</label>
    </ligand>
</feature>
<gene>
    <name evidence="9" type="ORF">TWF694_004576</name>
</gene>
<feature type="region of interest" description="Disordered" evidence="7">
    <location>
        <begin position="1"/>
        <end position="23"/>
    </location>
</feature>
<evidence type="ECO:0000256" key="6">
    <source>
        <dbReference type="PIRSR" id="PIRSR621190-2"/>
    </source>
</evidence>
<dbReference type="InterPro" id="IPR021190">
    <property type="entry name" value="Pept_M10A"/>
</dbReference>
<evidence type="ECO:0000259" key="8">
    <source>
        <dbReference type="SMART" id="SM00235"/>
    </source>
</evidence>
<feature type="binding site" evidence="6">
    <location>
        <position position="145"/>
    </location>
    <ligand>
        <name>Zn(2+)</name>
        <dbReference type="ChEBI" id="CHEBI:29105"/>
        <label>2</label>
        <note>catalytic</note>
    </ligand>
</feature>
<feature type="binding site" evidence="6">
    <location>
        <position position="139"/>
    </location>
    <ligand>
        <name>Zn(2+)</name>
        <dbReference type="ChEBI" id="CHEBI:29105"/>
        <label>2</label>
        <note>catalytic</note>
    </ligand>
</feature>
<keyword evidence="4 6" id="KW-0862">Zinc</keyword>
<dbReference type="GO" id="GO:0006508">
    <property type="term" value="P:proteolysis"/>
    <property type="evidence" value="ECO:0007669"/>
    <property type="project" value="UniProtKB-KW"/>
</dbReference>
<keyword evidence="10" id="KW-1185">Reference proteome</keyword>
<dbReference type="InterPro" id="IPR001818">
    <property type="entry name" value="Pept_M10_metallopeptidase"/>
</dbReference>
<comment type="caution">
    <text evidence="9">The sequence shown here is derived from an EMBL/GenBank/DDBJ whole genome shotgun (WGS) entry which is preliminary data.</text>
</comment>
<evidence type="ECO:0000313" key="10">
    <source>
        <dbReference type="Proteomes" id="UP001365542"/>
    </source>
</evidence>
<reference evidence="9 10" key="1">
    <citation type="submission" date="2019-10" db="EMBL/GenBank/DDBJ databases">
        <authorList>
            <person name="Palmer J.M."/>
        </authorList>
    </citation>
    <scope>NUCLEOTIDE SEQUENCE [LARGE SCALE GENOMIC DNA]</scope>
    <source>
        <strain evidence="9 10">TWF694</strain>
    </source>
</reference>
<name>A0AAV9WVS0_9PEZI</name>
<accession>A0AAV9WVS0</accession>
<dbReference type="PRINTS" id="PR00138">
    <property type="entry name" value="MATRIXIN"/>
</dbReference>
<keyword evidence="2 6" id="KW-0479">Metal-binding</keyword>
<sequence>MCWSDGHDSHHAPEGLEKRDSEGQIAWRPGTTFKWRLDGVIQGMDRNSMEGAMDRAFRKWTEVTGFRFTKVSQGANVVITVNGANARHPRFSTTTLAYGGFDPTRNGTIGTIDFNDSRNKSVRWNVPTFHNCSLHEFGHVLGLNHIPNRNAIMAPTLIEYRKEQVLTNLDINAYRRVYRIQGQGPQRKLLSFGRPAVDQDKEKPAEGRHWVDSIPDGRIPTYWNGTLIR</sequence>
<organism evidence="9 10">
    <name type="scientific">Orbilia ellipsospora</name>
    <dbReference type="NCBI Taxonomy" id="2528407"/>
    <lineage>
        <taxon>Eukaryota</taxon>
        <taxon>Fungi</taxon>
        <taxon>Dikarya</taxon>
        <taxon>Ascomycota</taxon>
        <taxon>Pezizomycotina</taxon>
        <taxon>Orbiliomycetes</taxon>
        <taxon>Orbiliales</taxon>
        <taxon>Orbiliaceae</taxon>
        <taxon>Orbilia</taxon>
    </lineage>
</organism>